<dbReference type="PANTHER" id="PTHR38445:SF10">
    <property type="entry name" value="GNTR-FAMILY TRANSCRIPTIONAL REGULATOR"/>
    <property type="match status" value="1"/>
</dbReference>
<evidence type="ECO:0000259" key="4">
    <source>
        <dbReference type="PROSITE" id="PS50949"/>
    </source>
</evidence>
<evidence type="ECO:0000256" key="2">
    <source>
        <dbReference type="ARBA" id="ARBA00023125"/>
    </source>
</evidence>
<dbReference type="RefSeq" id="WP_131958187.1">
    <property type="nucleotide sequence ID" value="NZ_SMFL01000003.1"/>
</dbReference>
<dbReference type="InterPro" id="IPR036390">
    <property type="entry name" value="WH_DNA-bd_sf"/>
</dbReference>
<feature type="domain" description="HTH gntR-type" evidence="4">
    <location>
        <begin position="40"/>
        <end position="108"/>
    </location>
</feature>
<dbReference type="PANTHER" id="PTHR38445">
    <property type="entry name" value="HTH-TYPE TRANSCRIPTIONAL REPRESSOR YTRA"/>
    <property type="match status" value="1"/>
</dbReference>
<dbReference type="GO" id="GO:0003700">
    <property type="term" value="F:DNA-binding transcription factor activity"/>
    <property type="evidence" value="ECO:0007669"/>
    <property type="project" value="InterPro"/>
</dbReference>
<keyword evidence="1" id="KW-0805">Transcription regulation</keyword>
<dbReference type="SMART" id="SM00345">
    <property type="entry name" value="HTH_GNTR"/>
    <property type="match status" value="1"/>
</dbReference>
<accession>A0A4R5DZ07</accession>
<gene>
    <name evidence="5" type="ORF">E0F88_10510</name>
</gene>
<dbReference type="InterPro" id="IPR028082">
    <property type="entry name" value="Peripla_BP_I"/>
</dbReference>
<evidence type="ECO:0000313" key="5">
    <source>
        <dbReference type="EMBL" id="TDE16655.1"/>
    </source>
</evidence>
<proteinExistence type="predicted"/>
<dbReference type="Gene3D" id="1.10.10.10">
    <property type="entry name" value="Winged helix-like DNA-binding domain superfamily/Winged helix DNA-binding domain"/>
    <property type="match status" value="1"/>
</dbReference>
<organism evidence="5 6">
    <name type="scientific">Dyadobacter psychrotolerans</name>
    <dbReference type="NCBI Taxonomy" id="2541721"/>
    <lineage>
        <taxon>Bacteria</taxon>
        <taxon>Pseudomonadati</taxon>
        <taxon>Bacteroidota</taxon>
        <taxon>Cytophagia</taxon>
        <taxon>Cytophagales</taxon>
        <taxon>Spirosomataceae</taxon>
        <taxon>Dyadobacter</taxon>
    </lineage>
</organism>
<dbReference type="CDD" id="cd07377">
    <property type="entry name" value="WHTH_GntR"/>
    <property type="match status" value="1"/>
</dbReference>
<keyword evidence="6" id="KW-1185">Reference proteome</keyword>
<keyword evidence="2" id="KW-0238">DNA-binding</keyword>
<reference evidence="5 6" key="1">
    <citation type="submission" date="2019-03" db="EMBL/GenBank/DDBJ databases">
        <title>Dyadobacter AR-3-6 sp. nov., isolated from arctic soil.</title>
        <authorList>
            <person name="Chaudhary D.K."/>
        </authorList>
    </citation>
    <scope>NUCLEOTIDE SEQUENCE [LARGE SCALE GENOMIC DNA]</scope>
    <source>
        <strain evidence="5 6">AR-3-6</strain>
    </source>
</reference>
<dbReference type="GO" id="GO:0003677">
    <property type="term" value="F:DNA binding"/>
    <property type="evidence" value="ECO:0007669"/>
    <property type="project" value="UniProtKB-KW"/>
</dbReference>
<dbReference type="EMBL" id="SMFL01000003">
    <property type="protein sequence ID" value="TDE16655.1"/>
    <property type="molecule type" value="Genomic_DNA"/>
</dbReference>
<protein>
    <submittedName>
        <fullName evidence="5">GntR family transcriptional regulator</fullName>
    </submittedName>
</protein>
<dbReference type="SUPFAM" id="SSF53822">
    <property type="entry name" value="Periplasmic binding protein-like I"/>
    <property type="match status" value="1"/>
</dbReference>
<dbReference type="Pfam" id="PF00392">
    <property type="entry name" value="GntR"/>
    <property type="match status" value="1"/>
</dbReference>
<evidence type="ECO:0000256" key="3">
    <source>
        <dbReference type="ARBA" id="ARBA00023163"/>
    </source>
</evidence>
<evidence type="ECO:0000313" key="6">
    <source>
        <dbReference type="Proteomes" id="UP000294850"/>
    </source>
</evidence>
<name>A0A4R5DZ07_9BACT</name>
<evidence type="ECO:0000256" key="1">
    <source>
        <dbReference type="ARBA" id="ARBA00023015"/>
    </source>
</evidence>
<dbReference type="AlphaFoldDB" id="A0A4R5DZ07"/>
<dbReference type="InterPro" id="IPR000524">
    <property type="entry name" value="Tscrpt_reg_HTH_GntR"/>
</dbReference>
<dbReference type="InterPro" id="IPR036388">
    <property type="entry name" value="WH-like_DNA-bd_sf"/>
</dbReference>
<sequence length="365" mass="42046">MSGYTAARTGLDNKAFVFKNVYVPERDGLFHMQFDPRNQMPKYKQIVHSIKTDIELGVLDKGIQLPSISELSAEYQLARDTVEKAYRELRNMGYISAVQGKGYYVQSVADKKEKILLIFNKLSSYKKIIYYSFIKALGDAATVDLEIHHCSVTRFQEIIEKNLGKYNRYVVMPHFNTDSDSEEDYMAALKRIPPSELVLLDRDLPDLHQPSISVYQNFDKDIFGSLEDANDLMSKYNRLVLIFPSDGNYPKEIIRGFRSYCINYKKDFEIKSCVEKEALCPKTAYIVVEESDLGELVKKIRLSPYQMGEEIGVISFNETTLKELLEITVITTDFEKMGRTAATLIMNKQQVRVKNPFYMIRRGSL</sequence>
<dbReference type="Proteomes" id="UP000294850">
    <property type="component" value="Unassembled WGS sequence"/>
</dbReference>
<dbReference type="OrthoDB" id="742238at2"/>
<dbReference type="SUPFAM" id="SSF46785">
    <property type="entry name" value="Winged helix' DNA-binding domain"/>
    <property type="match status" value="1"/>
</dbReference>
<comment type="caution">
    <text evidence="5">The sequence shown here is derived from an EMBL/GenBank/DDBJ whole genome shotgun (WGS) entry which is preliminary data.</text>
</comment>
<keyword evidence="3" id="KW-0804">Transcription</keyword>
<dbReference type="PROSITE" id="PS50949">
    <property type="entry name" value="HTH_GNTR"/>
    <property type="match status" value="1"/>
</dbReference>